<dbReference type="AlphaFoldDB" id="A0A9N9HJ82"/>
<sequence length="56" mass="6386">IADSNSLEEKFSQFLDIWVEISTNETEELADIDEEEKEFSLLVDDIIHPAVDSSTK</sequence>
<accession>A0A9N9HJ82</accession>
<reference evidence="1" key="1">
    <citation type="submission" date="2021-06" db="EMBL/GenBank/DDBJ databases">
        <authorList>
            <person name="Kallberg Y."/>
            <person name="Tangrot J."/>
            <person name="Rosling A."/>
        </authorList>
    </citation>
    <scope>NUCLEOTIDE SEQUENCE</scope>
    <source>
        <strain evidence="1">MA453B</strain>
    </source>
</reference>
<keyword evidence="2" id="KW-1185">Reference proteome</keyword>
<dbReference type="Proteomes" id="UP000789405">
    <property type="component" value="Unassembled WGS sequence"/>
</dbReference>
<feature type="non-terminal residue" evidence="1">
    <location>
        <position position="1"/>
    </location>
</feature>
<comment type="caution">
    <text evidence="1">The sequence shown here is derived from an EMBL/GenBank/DDBJ whole genome shotgun (WGS) entry which is preliminary data.</text>
</comment>
<proteinExistence type="predicted"/>
<dbReference type="EMBL" id="CAJVPY010008477">
    <property type="protein sequence ID" value="CAG8696525.1"/>
    <property type="molecule type" value="Genomic_DNA"/>
</dbReference>
<organism evidence="1 2">
    <name type="scientific">Dentiscutata erythropus</name>
    <dbReference type="NCBI Taxonomy" id="1348616"/>
    <lineage>
        <taxon>Eukaryota</taxon>
        <taxon>Fungi</taxon>
        <taxon>Fungi incertae sedis</taxon>
        <taxon>Mucoromycota</taxon>
        <taxon>Glomeromycotina</taxon>
        <taxon>Glomeromycetes</taxon>
        <taxon>Diversisporales</taxon>
        <taxon>Gigasporaceae</taxon>
        <taxon>Dentiscutata</taxon>
    </lineage>
</organism>
<evidence type="ECO:0000313" key="1">
    <source>
        <dbReference type="EMBL" id="CAG8696525.1"/>
    </source>
</evidence>
<gene>
    <name evidence="1" type="ORF">DERYTH_LOCUS12712</name>
</gene>
<evidence type="ECO:0000313" key="2">
    <source>
        <dbReference type="Proteomes" id="UP000789405"/>
    </source>
</evidence>
<name>A0A9N9HJ82_9GLOM</name>
<protein>
    <submittedName>
        <fullName evidence="1">12362_t:CDS:1</fullName>
    </submittedName>
</protein>